<gene>
    <name evidence="1" type="ORF">L5515_019229</name>
</gene>
<accession>A0AAE9JSX1</accession>
<reference evidence="1 2" key="1">
    <citation type="submission" date="2022-04" db="EMBL/GenBank/DDBJ databases">
        <title>Chromosome-level reference genomes for two strains of Caenorhabditis briggsae: an improved platform for comparative genomics.</title>
        <authorList>
            <person name="Stevens L."/>
            <person name="Andersen E."/>
        </authorList>
    </citation>
    <scope>NUCLEOTIDE SEQUENCE [LARGE SCALE GENOMIC DNA]</scope>
    <source>
        <strain evidence="1">VX34</strain>
        <tissue evidence="1">Whole-organism</tissue>
    </source>
</reference>
<evidence type="ECO:0000313" key="1">
    <source>
        <dbReference type="EMBL" id="UMM43932.1"/>
    </source>
</evidence>
<proteinExistence type="predicted"/>
<evidence type="ECO:0000313" key="2">
    <source>
        <dbReference type="Proteomes" id="UP000829354"/>
    </source>
</evidence>
<protein>
    <submittedName>
        <fullName evidence="1">Uncharacterized protein</fullName>
    </submittedName>
</protein>
<sequence>MGYRSWVLPPKLPFEIRRVVPPNVNRHGLTKEEIFKMKLKVLDHIYHETTFGEFQLNIFNKQFILDNIVFVVKDRGQEKEIEKLIRNYIKVRWYASRRCREADTKYVIFDLPEDPTQLQKNLIWPLYLSVQRKKDRCIKVLISGNERVEDLEPLVREMERHEVDTPQWLLDELKMIDESLYCMSLR</sequence>
<dbReference type="AlphaFoldDB" id="A0AAE9JSX1"/>
<name>A0AAE9JSX1_CAEBR</name>
<dbReference type="EMBL" id="CP092625">
    <property type="protein sequence ID" value="UMM43932.1"/>
    <property type="molecule type" value="Genomic_DNA"/>
</dbReference>
<organism evidence="1 2">
    <name type="scientific">Caenorhabditis briggsae</name>
    <dbReference type="NCBI Taxonomy" id="6238"/>
    <lineage>
        <taxon>Eukaryota</taxon>
        <taxon>Metazoa</taxon>
        <taxon>Ecdysozoa</taxon>
        <taxon>Nematoda</taxon>
        <taxon>Chromadorea</taxon>
        <taxon>Rhabditida</taxon>
        <taxon>Rhabditina</taxon>
        <taxon>Rhabditomorpha</taxon>
        <taxon>Rhabditoidea</taxon>
        <taxon>Rhabditidae</taxon>
        <taxon>Peloderinae</taxon>
        <taxon>Caenorhabditis</taxon>
    </lineage>
</organism>
<dbReference type="Proteomes" id="UP000829354">
    <property type="component" value="Chromosome X"/>
</dbReference>
<keyword evidence="2" id="KW-1185">Reference proteome</keyword>